<evidence type="ECO:0000313" key="1">
    <source>
        <dbReference type="EMBL" id="MDX8540695.1"/>
    </source>
</evidence>
<protein>
    <submittedName>
        <fullName evidence="1">Uncharacterized protein</fullName>
    </submittedName>
</protein>
<sequence>MSEQAPSTADFLARIALLEVAVAARDITIAERDEQLRKFGLVAAKGSSRIAELASAYGRN</sequence>
<gene>
    <name evidence="1" type="ORF">RFM23_24035</name>
</gene>
<evidence type="ECO:0000313" key="2">
    <source>
        <dbReference type="Proteomes" id="UP001276564"/>
    </source>
</evidence>
<organism evidence="1 2">
    <name type="scientific">Mesorhizobium abyssinicae</name>
    <dbReference type="NCBI Taxonomy" id="1209958"/>
    <lineage>
        <taxon>Bacteria</taxon>
        <taxon>Pseudomonadati</taxon>
        <taxon>Pseudomonadota</taxon>
        <taxon>Alphaproteobacteria</taxon>
        <taxon>Hyphomicrobiales</taxon>
        <taxon>Phyllobacteriaceae</taxon>
        <taxon>Mesorhizobium</taxon>
    </lineage>
</organism>
<name>A0ABU5ATQ1_9HYPH</name>
<reference evidence="1 2" key="1">
    <citation type="submission" date="2023-08" db="EMBL/GenBank/DDBJ databases">
        <title>Implementing the SeqCode for naming new Mesorhizobium species isolated from Vachellia karroo root nodules.</title>
        <authorList>
            <person name="Van Lill M."/>
        </authorList>
    </citation>
    <scope>NUCLEOTIDE SEQUENCE [LARGE SCALE GENOMIC DNA]</scope>
    <source>
        <strain evidence="1 2">VK4B</strain>
    </source>
</reference>
<dbReference type="Proteomes" id="UP001276564">
    <property type="component" value="Unassembled WGS sequence"/>
</dbReference>
<keyword evidence="2" id="KW-1185">Reference proteome</keyword>
<accession>A0ABU5ATQ1</accession>
<comment type="caution">
    <text evidence="1">The sequence shown here is derived from an EMBL/GenBank/DDBJ whole genome shotgun (WGS) entry which is preliminary data.</text>
</comment>
<dbReference type="RefSeq" id="WP_320321530.1">
    <property type="nucleotide sequence ID" value="NZ_JAVIIP010000015.1"/>
</dbReference>
<dbReference type="EMBL" id="JAVIIP010000015">
    <property type="protein sequence ID" value="MDX8540695.1"/>
    <property type="molecule type" value="Genomic_DNA"/>
</dbReference>
<proteinExistence type="predicted"/>